<evidence type="ECO:0008006" key="3">
    <source>
        <dbReference type="Google" id="ProtNLM"/>
    </source>
</evidence>
<comment type="caution">
    <text evidence="1">The sequence shown here is derived from an EMBL/GenBank/DDBJ whole genome shotgun (WGS) entry which is preliminary data.</text>
</comment>
<feature type="non-terminal residue" evidence="1">
    <location>
        <position position="1"/>
    </location>
</feature>
<dbReference type="PATRIC" id="fig|1310697.3.peg.3968"/>
<protein>
    <recommendedName>
        <fullName evidence="3">Prolyl oligopeptidase family protein</fullName>
    </recommendedName>
</protein>
<organism evidence="1 2">
    <name type="scientific">Acinetobacter baumannii 21072</name>
    <dbReference type="NCBI Taxonomy" id="1310697"/>
    <lineage>
        <taxon>Bacteria</taxon>
        <taxon>Pseudomonadati</taxon>
        <taxon>Pseudomonadota</taxon>
        <taxon>Gammaproteobacteria</taxon>
        <taxon>Moraxellales</taxon>
        <taxon>Moraxellaceae</taxon>
        <taxon>Acinetobacter</taxon>
        <taxon>Acinetobacter calcoaceticus/baumannii complex</taxon>
    </lineage>
</organism>
<dbReference type="SUPFAM" id="SSF53474">
    <property type="entry name" value="alpha/beta-Hydrolases"/>
    <property type="match status" value="1"/>
</dbReference>
<evidence type="ECO:0000313" key="1">
    <source>
        <dbReference type="EMBL" id="KCY06005.1"/>
    </source>
</evidence>
<gene>
    <name evidence="1" type="ORF">J596_4322</name>
</gene>
<proteinExistence type="predicted"/>
<name>A0A062HEQ4_ACIBA</name>
<dbReference type="AlphaFoldDB" id="A0A062HEQ4"/>
<accession>A0A062HEQ4</accession>
<reference evidence="1 2" key="1">
    <citation type="submission" date="2014-04" db="EMBL/GenBank/DDBJ databases">
        <title>Comparative genomics and transcriptomics to identify genetic mechanisms underlying the emergence of carbapenem resistant Acinetobacter baumannii (CRAb).</title>
        <authorList>
            <person name="Harris A.D."/>
            <person name="Johnson K.J."/>
            <person name="George J."/>
            <person name="Nadendla S."/>
            <person name="Daugherty S.C."/>
            <person name="Parankush S."/>
            <person name="Sadzewicz L."/>
            <person name="Tallon L."/>
            <person name="Sengamalay N."/>
            <person name="Hazen T.H."/>
            <person name="Rasko D.A."/>
        </authorList>
    </citation>
    <scope>NUCLEOTIDE SEQUENCE [LARGE SCALE GENOMIC DNA]</scope>
    <source>
        <strain evidence="1 2">21072</strain>
    </source>
</reference>
<dbReference type="InterPro" id="IPR029058">
    <property type="entry name" value="AB_hydrolase_fold"/>
</dbReference>
<evidence type="ECO:0000313" key="2">
    <source>
        <dbReference type="Proteomes" id="UP000027327"/>
    </source>
</evidence>
<sequence>EKVIKTPVFIIQGEKDQAVLPVVTQGLFANMKANALKFFPQAGYDKGYQLTIVPNATHTQAIVCQNANAVDFIQAKMSAGTGIVLTDAQKDASQSPHCTGKF</sequence>
<dbReference type="EMBL" id="JMOD01000244">
    <property type="protein sequence ID" value="KCY06005.1"/>
    <property type="molecule type" value="Genomic_DNA"/>
</dbReference>
<dbReference type="Proteomes" id="UP000027327">
    <property type="component" value="Unassembled WGS sequence"/>
</dbReference>